<evidence type="ECO:0000313" key="2">
    <source>
        <dbReference type="EMBL" id="GHJ88394.1"/>
    </source>
</evidence>
<feature type="compositionally biased region" description="Low complexity" evidence="1">
    <location>
        <begin position="235"/>
        <end position="252"/>
    </location>
</feature>
<proteinExistence type="predicted"/>
<reference evidence="2" key="1">
    <citation type="submission" date="2020-07" db="EMBL/GenBank/DDBJ databases">
        <title>Draft Genome Sequence of a Deep-Sea Yeast, Naganishia (Cryptococcus) liquefaciens strain N6.</title>
        <authorList>
            <person name="Han Y.W."/>
            <person name="Kajitani R."/>
            <person name="Morimoto H."/>
            <person name="Parhat M."/>
            <person name="Tsubouchi H."/>
            <person name="Bakenova O."/>
            <person name="Ogata M."/>
            <person name="Argunhan B."/>
            <person name="Aoki R."/>
            <person name="Kajiwara S."/>
            <person name="Itoh T."/>
            <person name="Iwasaki H."/>
        </authorList>
    </citation>
    <scope>NUCLEOTIDE SEQUENCE</scope>
    <source>
        <strain evidence="2">N6</strain>
    </source>
</reference>
<feature type="compositionally biased region" description="Polar residues" evidence="1">
    <location>
        <begin position="59"/>
        <end position="70"/>
    </location>
</feature>
<sequence>MLPQEELPILEALVNIKHRLTALKKDTSTFVRAKDVMSIYSAVAREVTKLNDIRDRQTQEGMITSTSTAISSENSGPSSASSRFQTNGNGGKTRARSRSTDDHGKGTDAEDADKLSRRLSTLSTTSTATARATGQGNMVSGRDMTASPVEEDEEEEEKEEEEEEELLSESASAVSSRVASVLSTPAEERSAQLEAFHSREGYDTGFGTPTATTPALSPQPTSNQGDTAASRQRESSSSSGVDVDVDVDPSLSKAMPSQHMSQVEVKPPSETNRVDQVLNDVFNLLSLFFLTIGKTKESPGTYCQIASMRQLLDHMNQSGIYTQADLQPFAQRLQVLKQIIKKDKEEGRHPPAIVKLMMRKLDDSGKITSPRGNLTKANHANSIERLLQTLLKSLSVLSVELVPLHQRLVSIRRQLVAIAAKLKPSKGEIKPLVEELRRIDTSRVDGKFLGPGGSSVPTGQAILVGLLEQCFEICQDIRAREGEEKVATPLRPIWERLTEMRAQLERLQLTHRWTLRETDLYNYAQSLREIDQMRVDGSFVDAEGNKAEGQYVGILSVLLYLLRRCHGLIYRLIAESEPISEELMPIANKLSTVKKCLNEVLKYGGPFSARDLYPYHLALHQIDSLRKDGKFLSEDGSIPEGQAILVAQLSEAHEILEMLKESMGDEDEDDDDEEENDDDEDEEGDGHDQEAGEGDQTVETSRPLPVHRATASASA</sequence>
<feature type="compositionally biased region" description="Acidic residues" evidence="1">
    <location>
        <begin position="149"/>
        <end position="167"/>
    </location>
</feature>
<feature type="region of interest" description="Disordered" evidence="1">
    <location>
        <begin position="55"/>
        <end position="270"/>
    </location>
</feature>
<feature type="compositionally biased region" description="Low complexity" evidence="1">
    <location>
        <begin position="205"/>
        <end position="215"/>
    </location>
</feature>
<protein>
    <submittedName>
        <fullName evidence="2">Uncharacterized protein</fullName>
    </submittedName>
</protein>
<accession>A0A8H3TWJ7</accession>
<feature type="compositionally biased region" description="Low complexity" evidence="1">
    <location>
        <begin position="168"/>
        <end position="183"/>
    </location>
</feature>
<feature type="compositionally biased region" description="Acidic residues" evidence="1">
    <location>
        <begin position="664"/>
        <end position="685"/>
    </location>
</feature>
<dbReference type="EMBL" id="BLZA01000030">
    <property type="protein sequence ID" value="GHJ88394.1"/>
    <property type="molecule type" value="Genomic_DNA"/>
</dbReference>
<dbReference type="GO" id="GO:0005737">
    <property type="term" value="C:cytoplasm"/>
    <property type="evidence" value="ECO:0007669"/>
    <property type="project" value="TreeGrafter"/>
</dbReference>
<dbReference type="InterPro" id="IPR018810">
    <property type="entry name" value="UPF0662"/>
</dbReference>
<dbReference type="Pfam" id="PF10303">
    <property type="entry name" value="DUF2408"/>
    <property type="match status" value="2"/>
</dbReference>
<dbReference type="AlphaFoldDB" id="A0A8H3TWJ7"/>
<dbReference type="PANTHER" id="PTHR28086:SF1">
    <property type="entry name" value="CU(2+) SUPPRESSING AND BLEOMYCIN SENSITIVE PROTEIN 1"/>
    <property type="match status" value="1"/>
</dbReference>
<evidence type="ECO:0000256" key="1">
    <source>
        <dbReference type="SAM" id="MobiDB-lite"/>
    </source>
</evidence>
<organism evidence="2 3">
    <name type="scientific">Naganishia liquefaciens</name>
    <dbReference type="NCBI Taxonomy" id="104408"/>
    <lineage>
        <taxon>Eukaryota</taxon>
        <taxon>Fungi</taxon>
        <taxon>Dikarya</taxon>
        <taxon>Basidiomycota</taxon>
        <taxon>Agaricomycotina</taxon>
        <taxon>Tremellomycetes</taxon>
        <taxon>Filobasidiales</taxon>
        <taxon>Filobasidiaceae</taxon>
        <taxon>Naganishia</taxon>
    </lineage>
</organism>
<feature type="compositionally biased region" description="Basic and acidic residues" evidence="1">
    <location>
        <begin position="186"/>
        <end position="202"/>
    </location>
</feature>
<dbReference type="PANTHER" id="PTHR28086">
    <property type="entry name" value="UPF0662 PROTEIN YPL260W"/>
    <property type="match status" value="1"/>
</dbReference>
<evidence type="ECO:0000313" key="3">
    <source>
        <dbReference type="Proteomes" id="UP000620104"/>
    </source>
</evidence>
<dbReference type="OrthoDB" id="2011986at2759"/>
<name>A0A8H3TWJ7_9TREE</name>
<keyword evidence="3" id="KW-1185">Reference proteome</keyword>
<feature type="compositionally biased region" description="Basic and acidic residues" evidence="1">
    <location>
        <begin position="98"/>
        <end position="116"/>
    </location>
</feature>
<dbReference type="GO" id="GO:0005634">
    <property type="term" value="C:nucleus"/>
    <property type="evidence" value="ECO:0007669"/>
    <property type="project" value="TreeGrafter"/>
</dbReference>
<dbReference type="Proteomes" id="UP000620104">
    <property type="component" value="Unassembled WGS sequence"/>
</dbReference>
<feature type="region of interest" description="Disordered" evidence="1">
    <location>
        <begin position="661"/>
        <end position="715"/>
    </location>
</feature>
<gene>
    <name evidence="2" type="ORF">NliqN6_4796</name>
</gene>
<feature type="compositionally biased region" description="Polar residues" evidence="1">
    <location>
        <begin position="216"/>
        <end position="230"/>
    </location>
</feature>
<feature type="compositionally biased region" description="Low complexity" evidence="1">
    <location>
        <begin position="118"/>
        <end position="133"/>
    </location>
</feature>
<feature type="compositionally biased region" description="Low complexity" evidence="1">
    <location>
        <begin position="71"/>
        <end position="82"/>
    </location>
</feature>
<comment type="caution">
    <text evidence="2">The sequence shown here is derived from an EMBL/GenBank/DDBJ whole genome shotgun (WGS) entry which is preliminary data.</text>
</comment>